<dbReference type="InterPro" id="IPR011022">
    <property type="entry name" value="Arrestin_C-like"/>
</dbReference>
<dbReference type="Pfam" id="PF02752">
    <property type="entry name" value="Arrestin_C"/>
    <property type="match status" value="1"/>
</dbReference>
<comment type="subcellular location">
    <subcellularLocation>
        <location evidence="2">Endoplasmic reticulum membrane</location>
        <topology evidence="2">Multi-pass membrane protein</topology>
    </subcellularLocation>
</comment>
<organism evidence="10 11">
    <name type="scientific">Fusarium flagelliforme</name>
    <dbReference type="NCBI Taxonomy" id="2675880"/>
    <lineage>
        <taxon>Eukaryota</taxon>
        <taxon>Fungi</taxon>
        <taxon>Dikarya</taxon>
        <taxon>Ascomycota</taxon>
        <taxon>Pezizomycotina</taxon>
        <taxon>Sordariomycetes</taxon>
        <taxon>Hypocreomycetidae</taxon>
        <taxon>Hypocreales</taxon>
        <taxon>Nectriaceae</taxon>
        <taxon>Fusarium</taxon>
        <taxon>Fusarium incarnatum-equiseti species complex</taxon>
    </lineage>
</organism>
<evidence type="ECO:0000259" key="9">
    <source>
        <dbReference type="SMART" id="SM01017"/>
    </source>
</evidence>
<accession>A0A395MNA4</accession>
<keyword evidence="5 8" id="KW-0812">Transmembrane</keyword>
<feature type="transmembrane region" description="Helical" evidence="8">
    <location>
        <begin position="25"/>
        <end position="42"/>
    </location>
</feature>
<evidence type="ECO:0000256" key="6">
    <source>
        <dbReference type="ARBA" id="ARBA00022989"/>
    </source>
</evidence>
<dbReference type="SMART" id="SM01017">
    <property type="entry name" value="Arrestin_C"/>
    <property type="match status" value="1"/>
</dbReference>
<evidence type="ECO:0000256" key="3">
    <source>
        <dbReference type="ARBA" id="ARBA00010425"/>
    </source>
</evidence>
<dbReference type="Gene3D" id="2.60.40.640">
    <property type="match status" value="1"/>
</dbReference>
<keyword evidence="7 8" id="KW-0472">Membrane</keyword>
<dbReference type="AlphaFoldDB" id="A0A395MNA4"/>
<keyword evidence="6 8" id="KW-1133">Transmembrane helix</keyword>
<feature type="transmembrane region" description="Helical" evidence="8">
    <location>
        <begin position="242"/>
        <end position="264"/>
    </location>
</feature>
<dbReference type="InterPro" id="IPR014752">
    <property type="entry name" value="Arrestin-like_C"/>
</dbReference>
<feature type="transmembrane region" description="Helical" evidence="8">
    <location>
        <begin position="125"/>
        <end position="145"/>
    </location>
</feature>
<dbReference type="Pfam" id="PF03151">
    <property type="entry name" value="TPT"/>
    <property type="match status" value="1"/>
</dbReference>
<evidence type="ECO:0000256" key="1">
    <source>
        <dbReference type="ARBA" id="ARBA00003420"/>
    </source>
</evidence>
<evidence type="ECO:0000256" key="8">
    <source>
        <dbReference type="SAM" id="Phobius"/>
    </source>
</evidence>
<feature type="transmembrane region" description="Helical" evidence="8">
    <location>
        <begin position="210"/>
        <end position="230"/>
    </location>
</feature>
<feature type="transmembrane region" description="Helical" evidence="8">
    <location>
        <begin position="93"/>
        <end position="118"/>
    </location>
</feature>
<dbReference type="InterPro" id="IPR004853">
    <property type="entry name" value="Sugar_P_trans_dom"/>
</dbReference>
<feature type="transmembrane region" description="Helical" evidence="8">
    <location>
        <begin position="151"/>
        <end position="178"/>
    </location>
</feature>
<evidence type="ECO:0000256" key="5">
    <source>
        <dbReference type="ARBA" id="ARBA00022692"/>
    </source>
</evidence>
<feature type="transmembrane region" description="Helical" evidence="8">
    <location>
        <begin position="271"/>
        <end position="292"/>
    </location>
</feature>
<comment type="caution">
    <text evidence="10">The sequence shown here is derived from an EMBL/GenBank/DDBJ whole genome shotgun (WGS) entry which is preliminary data.</text>
</comment>
<dbReference type="Proteomes" id="UP000265631">
    <property type="component" value="Unassembled WGS sequence"/>
</dbReference>
<dbReference type="GO" id="GO:0016874">
    <property type="term" value="F:ligase activity"/>
    <property type="evidence" value="ECO:0007669"/>
    <property type="project" value="UniProtKB-KW"/>
</dbReference>
<evidence type="ECO:0000313" key="10">
    <source>
        <dbReference type="EMBL" id="RFN49055.1"/>
    </source>
</evidence>
<proteinExistence type="inferred from homology"/>
<comment type="function">
    <text evidence="1">Involved in the import of GDP-mannose from the cytoplasm into the Golgi lumen.</text>
</comment>
<comment type="subunit">
    <text evidence="4">Homooligomer.</text>
</comment>
<reference evidence="10 11" key="1">
    <citation type="journal article" date="2018" name="PLoS Pathog.">
        <title>Evolution of structural diversity of trichothecenes, a family of toxins produced by plant pathogenic and entomopathogenic fungi.</title>
        <authorList>
            <person name="Proctor R.H."/>
            <person name="McCormick S.P."/>
            <person name="Kim H.S."/>
            <person name="Cardoza R.E."/>
            <person name="Stanley A.M."/>
            <person name="Lindo L."/>
            <person name="Kelly A."/>
            <person name="Brown D.W."/>
            <person name="Lee T."/>
            <person name="Vaughan M.M."/>
            <person name="Alexander N.J."/>
            <person name="Busman M."/>
            <person name="Gutierrez S."/>
        </authorList>
    </citation>
    <scope>NUCLEOTIDE SEQUENCE [LARGE SCALE GENOMIC DNA]</scope>
    <source>
        <strain evidence="10 11">NRRL 13405</strain>
    </source>
</reference>
<feature type="transmembrane region" description="Helical" evidence="8">
    <location>
        <begin position="54"/>
        <end position="73"/>
    </location>
</feature>
<protein>
    <submittedName>
        <fullName evidence="10">Putative hect-type ubiquitin ligase-interacting protein cred</fullName>
    </submittedName>
</protein>
<evidence type="ECO:0000256" key="2">
    <source>
        <dbReference type="ARBA" id="ARBA00004477"/>
    </source>
</evidence>
<evidence type="ECO:0000256" key="7">
    <source>
        <dbReference type="ARBA" id="ARBA00023136"/>
    </source>
</evidence>
<feature type="domain" description="Arrestin C-terminal-like" evidence="9">
    <location>
        <begin position="524"/>
        <end position="652"/>
    </location>
</feature>
<evidence type="ECO:0000313" key="11">
    <source>
        <dbReference type="Proteomes" id="UP000265631"/>
    </source>
</evidence>
<gene>
    <name evidence="10" type="ORF">FIE12Z_6695</name>
</gene>
<dbReference type="EMBL" id="PXXK01000188">
    <property type="protein sequence ID" value="RFN49055.1"/>
    <property type="molecule type" value="Genomic_DNA"/>
</dbReference>
<comment type="similarity">
    <text evidence="3">Belongs to the TPT transporter family. SLC35D subfamily.</text>
</comment>
<dbReference type="PANTHER" id="PTHR11132">
    <property type="entry name" value="SOLUTE CARRIER FAMILY 35"/>
    <property type="match status" value="1"/>
</dbReference>
<dbReference type="InterPro" id="IPR050186">
    <property type="entry name" value="TPT_transporter"/>
</dbReference>
<keyword evidence="10" id="KW-0436">Ligase</keyword>
<name>A0A395MNA4_9HYPO</name>
<sequence length="710" mass="79240">MATYAKLPLLSKGPAQPDKPSSLKVGLYMVAWIVSSNITILFNKWLLDTAGFKYPILLVTWHLIFATVVTQILAHTTTYLDSRHDLPNNWDFFLTTVLPIGIVSSGSLVASNFVYLYLSVAVIQMLKAASPVSVLLVSWIFGVVNPTLEKILNILVIAVGVAVASAGTVEFSAIGFFFQMGGLAFEAVRVVMTQVMLNGEGLKMDAMVGLYYYAPIVAVLNLLVAFVIEVPHFDMEDFNRVGFPMLFLNAAVAFTLNFTSMVLIGKTSGLVMSLSGIFKNILLVICSVLIWHVTITPIQLFGYSVTLCALVYYSLGREKLREGYEASLNWVSGVATNNGVSIRTRKVTTSMHSLFAKITGPKRVKIRIKPDYDYVFLTGYGPEAQGQYLRGKLLLFVPEKQHVQSVHLKFTSRMWLGDHAAPTEQATKWQQREQTIHSWSPFRTVDHPSKNVLNGKEYEWPFELFIKGNQDETFKGCNRCSITYLLEASTEPQDVRSFTPIRIIRTPAFSSYELMDPSSVHGKWSTKAEYNISVRHRAIALGGLIPIDAQVCASSKIAKARFYLREIHTVDDVFEGQRVVTEWPLDVKKESELQSWQQCLHLPLAVRSCSPDLSMHGVKISHTLHFEVTFVTDGITTEEEISMPIHLFISPELPVNGWGIFVQNQDITSKEVKDVLAEGIRVPPRYCDVELSLEGYGLPVGTPPPAYSEC</sequence>
<keyword evidence="11" id="KW-1185">Reference proteome</keyword>
<dbReference type="GO" id="GO:0005789">
    <property type="term" value="C:endoplasmic reticulum membrane"/>
    <property type="evidence" value="ECO:0007669"/>
    <property type="project" value="UniProtKB-SubCell"/>
</dbReference>
<evidence type="ECO:0000256" key="4">
    <source>
        <dbReference type="ARBA" id="ARBA00011182"/>
    </source>
</evidence>